<organism evidence="2 3">
    <name type="scientific">Pantoea cypripedii</name>
    <name type="common">Pectobacterium cypripedii</name>
    <name type="synonym">Erwinia cypripedii</name>
    <dbReference type="NCBI Taxonomy" id="55209"/>
    <lineage>
        <taxon>Bacteria</taxon>
        <taxon>Pseudomonadati</taxon>
        <taxon>Pseudomonadota</taxon>
        <taxon>Gammaproteobacteria</taxon>
        <taxon>Enterobacterales</taxon>
        <taxon>Erwiniaceae</taxon>
        <taxon>Pantoea</taxon>
    </lineage>
</organism>
<keyword evidence="2" id="KW-0614">Plasmid</keyword>
<dbReference type="Proteomes" id="UP000502005">
    <property type="component" value="Plasmid pNE1B"/>
</dbReference>
<evidence type="ECO:0000313" key="2">
    <source>
        <dbReference type="EMBL" id="QGY32163.1"/>
    </source>
</evidence>
<dbReference type="RefSeq" id="WP_208718059.1">
    <property type="nucleotide sequence ID" value="NZ_CP024770.1"/>
</dbReference>
<dbReference type="EMBL" id="CP024770">
    <property type="protein sequence ID" value="QGY32163.1"/>
    <property type="molecule type" value="Genomic_DNA"/>
</dbReference>
<evidence type="ECO:0000313" key="3">
    <source>
        <dbReference type="Proteomes" id="UP000502005"/>
    </source>
</evidence>
<evidence type="ECO:0000256" key="1">
    <source>
        <dbReference type="SAM" id="MobiDB-lite"/>
    </source>
</evidence>
<geneLocation type="plasmid" evidence="3">
    <name>pne1b</name>
</geneLocation>
<feature type="region of interest" description="Disordered" evidence="1">
    <location>
        <begin position="88"/>
        <end position="123"/>
    </location>
</feature>
<gene>
    <name evidence="2" type="ORF">CUN67_24530</name>
</gene>
<name>A0A6B9G8L2_PANCY</name>
<protein>
    <submittedName>
        <fullName evidence="2">Uncharacterized protein</fullName>
    </submittedName>
</protein>
<accession>A0A6B9G8L2</accession>
<dbReference type="AlphaFoldDB" id="A0A6B9G8L2"/>
<sequence length="123" mass="13486">MTIINNHHPVYTVGTTEPLSKDLKTHAINNTELSTREFVQPQDTAQPSDAVDLKEKLAAARQQFEDIMKDLQFFLRLLQQYEDRFKEAMDDPEGETADPVQVTENGVPLVGGVSGSVASAAGA</sequence>
<reference evidence="2 3" key="1">
    <citation type="submission" date="2017-11" db="EMBL/GenBank/DDBJ databases">
        <title>Genome sequence of Pantoea cypripedii NE1.</title>
        <authorList>
            <person name="Nascimento F.X."/>
        </authorList>
    </citation>
    <scope>NUCLEOTIDE SEQUENCE [LARGE SCALE GENOMIC DNA]</scope>
    <source>
        <strain evidence="2 3">NE1</strain>
        <plasmid evidence="3">pne1b</plasmid>
    </source>
</reference>
<proteinExistence type="predicted"/>